<proteinExistence type="predicted"/>
<gene>
    <name evidence="2" type="ORF">Acr_00g0064340</name>
</gene>
<accession>A0A7J0DPH6</accession>
<feature type="region of interest" description="Disordered" evidence="1">
    <location>
        <begin position="79"/>
        <end position="98"/>
    </location>
</feature>
<comment type="caution">
    <text evidence="2">The sequence shown here is derived from an EMBL/GenBank/DDBJ whole genome shotgun (WGS) entry which is preliminary data.</text>
</comment>
<organism evidence="2 3">
    <name type="scientific">Actinidia rufa</name>
    <dbReference type="NCBI Taxonomy" id="165716"/>
    <lineage>
        <taxon>Eukaryota</taxon>
        <taxon>Viridiplantae</taxon>
        <taxon>Streptophyta</taxon>
        <taxon>Embryophyta</taxon>
        <taxon>Tracheophyta</taxon>
        <taxon>Spermatophyta</taxon>
        <taxon>Magnoliopsida</taxon>
        <taxon>eudicotyledons</taxon>
        <taxon>Gunneridae</taxon>
        <taxon>Pentapetalae</taxon>
        <taxon>asterids</taxon>
        <taxon>Ericales</taxon>
        <taxon>Actinidiaceae</taxon>
        <taxon>Actinidia</taxon>
    </lineage>
</organism>
<name>A0A7J0DPH6_9ERIC</name>
<feature type="compositionally biased region" description="Basic residues" evidence="1">
    <location>
        <begin position="80"/>
        <end position="89"/>
    </location>
</feature>
<keyword evidence="3" id="KW-1185">Reference proteome</keyword>
<protein>
    <submittedName>
        <fullName evidence="2">Uncharacterized protein</fullName>
    </submittedName>
</protein>
<reference evidence="3" key="1">
    <citation type="submission" date="2019-07" db="EMBL/GenBank/DDBJ databases">
        <title>De Novo Assembly of kiwifruit Actinidia rufa.</title>
        <authorList>
            <person name="Sugita-Konishi S."/>
            <person name="Sato K."/>
            <person name="Mori E."/>
            <person name="Abe Y."/>
            <person name="Kisaki G."/>
            <person name="Hamano K."/>
            <person name="Suezawa K."/>
            <person name="Otani M."/>
            <person name="Fukuda T."/>
            <person name="Manabe T."/>
            <person name="Gomi K."/>
            <person name="Tabuchi M."/>
            <person name="Akimitsu K."/>
            <person name="Kataoka I."/>
        </authorList>
    </citation>
    <scope>NUCLEOTIDE SEQUENCE [LARGE SCALE GENOMIC DNA]</scope>
    <source>
        <strain evidence="3">cv. Fuchu</strain>
    </source>
</reference>
<evidence type="ECO:0000313" key="2">
    <source>
        <dbReference type="EMBL" id="GFS39676.1"/>
    </source>
</evidence>
<evidence type="ECO:0000313" key="3">
    <source>
        <dbReference type="Proteomes" id="UP000585474"/>
    </source>
</evidence>
<evidence type="ECO:0000256" key="1">
    <source>
        <dbReference type="SAM" id="MobiDB-lite"/>
    </source>
</evidence>
<dbReference type="Proteomes" id="UP000585474">
    <property type="component" value="Unassembled WGS sequence"/>
</dbReference>
<dbReference type="AlphaFoldDB" id="A0A7J0DPH6"/>
<sequence>MPVMPMINPMLWKHFGHSSSSNFSEREHARPFVRARRCLSEQEQSQARLAKAKQVTTRCVVSDSDLTGVRQPTLEMLDRKHTKSSKVKKPQKDVYKGNRSPIDLRRRSWSPEIRRCPIRLASLCTGRSDLRLGWGKTTTLNEPQSRSIRVRRPLTVPVGGAPEVDWCRRSSVGVISVLSYWTVRTAQWSCTRRRRHGSPNSYGSPEPRPITLNHKVSIQGGVVFYFIASSTPTTHMDYWAKFILKNHGQVLEDAHVLPAIRSTIP</sequence>
<dbReference type="EMBL" id="BJWL01000335">
    <property type="protein sequence ID" value="GFS39676.1"/>
    <property type="molecule type" value="Genomic_DNA"/>
</dbReference>